<sequence length="518" mass="52923">MKKLLASLALGLSLLTTGAAVLAQAPAASPAASAAAEAKPAEAAASVAAPAPAAMAAPAVAAASAAAPAAAPAPVPNKGDTAWMLVSTLLVLMMAVPGLALFYGGLVRSKNMLSVLMQVMVTFSMILVLWFIYGYSLAFTEGNAFFGGFDRLFMKGIWDNAAGTFANAATFSKGVYIPEIVYAAFQATFAAITCTLIVGAFAERVKFSAVLLFMAIWFTFSYAPIAHMVWFWMGPDAYTGKEVVDAVNGKGGYLWQMGALDFAGGTVVHINAAVAGLVGAFVVGKRIGYGKESMAPHSLTLTMVGAALLWVGWFGFNAGSALEANGFAALAFINTLCATAAAVLAWCVGEALMKGKASMLGAASGCVAGLVAITPAAGNVGIGGGIVIGFAAGFACLWGVNGLKKLLGADDSLDVFGVHGIGGILGALLTGVFNSPALGGPSFVGDWVTATSVTAADYSIVSQVWIQAKAVLLTVVWSGVVSFIAYKVVDLTIGLRVSEEDEREGLDITSHGETAYNR</sequence>
<evidence type="ECO:0000256" key="2">
    <source>
        <dbReference type="ARBA" id="ARBA00005887"/>
    </source>
</evidence>
<comment type="subcellular location">
    <subcellularLocation>
        <location evidence="8">Cell membrane</location>
        <topology evidence="8">Multi-pass membrane protein</topology>
    </subcellularLocation>
    <subcellularLocation>
        <location evidence="1">Membrane</location>
        <topology evidence="1">Multi-pass membrane protein</topology>
    </subcellularLocation>
</comment>
<evidence type="ECO:0000256" key="9">
    <source>
        <dbReference type="SAM" id="SignalP"/>
    </source>
</evidence>
<feature type="transmembrane region" description="Helical" evidence="8">
    <location>
        <begin position="360"/>
        <end position="378"/>
    </location>
</feature>
<dbReference type="InterPro" id="IPR029020">
    <property type="entry name" value="Ammonium/urea_transptr"/>
</dbReference>
<feature type="transmembrane region" description="Helical" evidence="8">
    <location>
        <begin position="253"/>
        <end position="283"/>
    </location>
</feature>
<comment type="similarity">
    <text evidence="2 8">Belongs to the ammonia transporter channel (TC 1.A.11.2) family.</text>
</comment>
<feature type="transmembrane region" description="Helical" evidence="8">
    <location>
        <begin position="327"/>
        <end position="348"/>
    </location>
</feature>
<evidence type="ECO:0000256" key="5">
    <source>
        <dbReference type="ARBA" id="ARBA00022989"/>
    </source>
</evidence>
<evidence type="ECO:0000313" key="11">
    <source>
        <dbReference type="EMBL" id="MFC5520314.1"/>
    </source>
</evidence>
<evidence type="ECO:0000256" key="8">
    <source>
        <dbReference type="RuleBase" id="RU362002"/>
    </source>
</evidence>
<dbReference type="InterPro" id="IPR018047">
    <property type="entry name" value="Ammonium_transpt_CS"/>
</dbReference>
<dbReference type="PANTHER" id="PTHR43029">
    <property type="entry name" value="AMMONIUM TRANSPORTER MEP2"/>
    <property type="match status" value="1"/>
</dbReference>
<feature type="signal peptide" evidence="9">
    <location>
        <begin position="1"/>
        <end position="19"/>
    </location>
</feature>
<proteinExistence type="inferred from homology"/>
<feature type="transmembrane region" description="Helical" evidence="8">
    <location>
        <begin position="295"/>
        <end position="315"/>
    </location>
</feature>
<evidence type="ECO:0000259" key="10">
    <source>
        <dbReference type="Pfam" id="PF00909"/>
    </source>
</evidence>
<evidence type="ECO:0000256" key="6">
    <source>
        <dbReference type="ARBA" id="ARBA00023136"/>
    </source>
</evidence>
<evidence type="ECO:0000256" key="3">
    <source>
        <dbReference type="ARBA" id="ARBA00022448"/>
    </source>
</evidence>
<accession>A0ABW0QC94</accession>
<dbReference type="Proteomes" id="UP001596084">
    <property type="component" value="Unassembled WGS sequence"/>
</dbReference>
<feature type="domain" description="Ammonium transporter AmtB-like" evidence="10">
    <location>
        <begin position="82"/>
        <end position="516"/>
    </location>
</feature>
<keyword evidence="9" id="KW-0732">Signal</keyword>
<dbReference type="EMBL" id="JBHSMX010000010">
    <property type="protein sequence ID" value="MFC5520314.1"/>
    <property type="molecule type" value="Genomic_DNA"/>
</dbReference>
<dbReference type="Gene3D" id="1.10.3430.10">
    <property type="entry name" value="Ammonium transporter AmtB like domains"/>
    <property type="match status" value="1"/>
</dbReference>
<feature type="transmembrane region" description="Helical" evidence="8">
    <location>
        <begin position="180"/>
        <end position="202"/>
    </location>
</feature>
<dbReference type="NCBIfam" id="TIGR00836">
    <property type="entry name" value="amt"/>
    <property type="match status" value="1"/>
</dbReference>
<feature type="transmembrane region" description="Helical" evidence="8">
    <location>
        <begin position="82"/>
        <end position="103"/>
    </location>
</feature>
<keyword evidence="4 8" id="KW-0812">Transmembrane</keyword>
<reference evidence="12" key="1">
    <citation type="journal article" date="2019" name="Int. J. Syst. Evol. Microbiol.">
        <title>The Global Catalogue of Microorganisms (GCM) 10K type strain sequencing project: providing services to taxonomists for standard genome sequencing and annotation.</title>
        <authorList>
            <consortium name="The Broad Institute Genomics Platform"/>
            <consortium name="The Broad Institute Genome Sequencing Center for Infectious Disease"/>
            <person name="Wu L."/>
            <person name="Ma J."/>
        </authorList>
    </citation>
    <scope>NUCLEOTIDE SEQUENCE [LARGE SCALE GENOMIC DNA]</scope>
    <source>
        <strain evidence="12">CGMCC 4.7277</strain>
    </source>
</reference>
<dbReference type="InterPro" id="IPR024041">
    <property type="entry name" value="NH4_transpt_AmtB-like_dom"/>
</dbReference>
<name>A0ABW0QC94_9BURK</name>
<evidence type="ECO:0000313" key="12">
    <source>
        <dbReference type="Proteomes" id="UP001596084"/>
    </source>
</evidence>
<feature type="transmembrane region" description="Helical" evidence="8">
    <location>
        <begin position="384"/>
        <end position="403"/>
    </location>
</feature>
<keyword evidence="7 8" id="KW-0924">Ammonia transport</keyword>
<dbReference type="PANTHER" id="PTHR43029:SF10">
    <property type="entry name" value="AMMONIUM TRANSPORTER MEP2"/>
    <property type="match status" value="1"/>
</dbReference>
<keyword evidence="3 8" id="KW-0813">Transport</keyword>
<dbReference type="Pfam" id="PF00909">
    <property type="entry name" value="Ammonium_transp"/>
    <property type="match status" value="1"/>
</dbReference>
<keyword evidence="5 8" id="KW-1133">Transmembrane helix</keyword>
<dbReference type="RefSeq" id="WP_068835223.1">
    <property type="nucleotide sequence ID" value="NZ_JBHSMX010000010.1"/>
</dbReference>
<evidence type="ECO:0000256" key="4">
    <source>
        <dbReference type="ARBA" id="ARBA00022692"/>
    </source>
</evidence>
<feature type="transmembrane region" description="Helical" evidence="8">
    <location>
        <begin position="209"/>
        <end position="233"/>
    </location>
</feature>
<feature type="chain" id="PRO_5045574549" description="Ammonium transporter" evidence="9">
    <location>
        <begin position="20"/>
        <end position="518"/>
    </location>
</feature>
<keyword evidence="12" id="KW-1185">Reference proteome</keyword>
<feature type="transmembrane region" description="Helical" evidence="8">
    <location>
        <begin position="464"/>
        <end position="486"/>
    </location>
</feature>
<protein>
    <recommendedName>
        <fullName evidence="8">Ammonium transporter</fullName>
    </recommendedName>
</protein>
<dbReference type="PROSITE" id="PS01219">
    <property type="entry name" value="AMMONIUM_TRANSP"/>
    <property type="match status" value="1"/>
</dbReference>
<feature type="transmembrane region" description="Helical" evidence="8">
    <location>
        <begin position="115"/>
        <end position="133"/>
    </location>
</feature>
<dbReference type="SUPFAM" id="SSF111352">
    <property type="entry name" value="Ammonium transporter"/>
    <property type="match status" value="1"/>
</dbReference>
<evidence type="ECO:0000256" key="7">
    <source>
        <dbReference type="ARBA" id="ARBA00023177"/>
    </source>
</evidence>
<dbReference type="InterPro" id="IPR001905">
    <property type="entry name" value="Ammonium_transpt"/>
</dbReference>
<gene>
    <name evidence="11" type="ORF">ACFPP7_05210</name>
</gene>
<feature type="transmembrane region" description="Helical" evidence="8">
    <location>
        <begin position="415"/>
        <end position="433"/>
    </location>
</feature>
<evidence type="ECO:0000256" key="1">
    <source>
        <dbReference type="ARBA" id="ARBA00004141"/>
    </source>
</evidence>
<keyword evidence="6 8" id="KW-0472">Membrane</keyword>
<comment type="caution">
    <text evidence="11">The sequence shown here is derived from an EMBL/GenBank/DDBJ whole genome shotgun (WGS) entry which is preliminary data.</text>
</comment>
<organism evidence="11 12">
    <name type="scientific">Polaromonas jejuensis</name>
    <dbReference type="NCBI Taxonomy" id="457502"/>
    <lineage>
        <taxon>Bacteria</taxon>
        <taxon>Pseudomonadati</taxon>
        <taxon>Pseudomonadota</taxon>
        <taxon>Betaproteobacteria</taxon>
        <taxon>Burkholderiales</taxon>
        <taxon>Comamonadaceae</taxon>
        <taxon>Polaromonas</taxon>
    </lineage>
</organism>